<keyword evidence="5" id="KW-0548">Nucleotidyltransferase</keyword>
<dbReference type="EMBL" id="RKQZ01000001">
    <property type="protein sequence ID" value="RPF21797.1"/>
    <property type="molecule type" value="Genomic_DNA"/>
</dbReference>
<dbReference type="OrthoDB" id="9804286at2"/>
<dbReference type="FunFam" id="3.40.50.720:FF:000033">
    <property type="entry name" value="Adenylyltransferase and sulfurtransferase MOCS3"/>
    <property type="match status" value="1"/>
</dbReference>
<keyword evidence="6" id="KW-1185">Reference proteome</keyword>
<evidence type="ECO:0000259" key="4">
    <source>
        <dbReference type="PROSITE" id="PS50206"/>
    </source>
</evidence>
<dbReference type="Gene3D" id="3.40.250.10">
    <property type="entry name" value="Rhodanese-like domain"/>
    <property type="match status" value="1"/>
</dbReference>
<dbReference type="GO" id="GO:0004792">
    <property type="term" value="F:thiosulfate-cyanide sulfurtransferase activity"/>
    <property type="evidence" value="ECO:0007669"/>
    <property type="project" value="TreeGrafter"/>
</dbReference>
<evidence type="ECO:0000256" key="2">
    <source>
        <dbReference type="ARBA" id="ARBA00022741"/>
    </source>
</evidence>
<dbReference type="CDD" id="cd00757">
    <property type="entry name" value="ThiF_MoeB_HesA_family"/>
    <property type="match status" value="1"/>
</dbReference>
<accession>A0A3N4YNT7</accession>
<dbReference type="SUPFAM" id="SSF69572">
    <property type="entry name" value="Activating enzymes of the ubiquitin-like proteins"/>
    <property type="match status" value="1"/>
</dbReference>
<dbReference type="InterPro" id="IPR035985">
    <property type="entry name" value="Ubiquitin-activating_enz"/>
</dbReference>
<dbReference type="PANTHER" id="PTHR10953:SF102">
    <property type="entry name" value="ADENYLYLTRANSFERASE AND SULFURTRANSFERASE MOCS3"/>
    <property type="match status" value="1"/>
</dbReference>
<dbReference type="InterPro" id="IPR036873">
    <property type="entry name" value="Rhodanese-like_dom_sf"/>
</dbReference>
<comment type="caution">
    <text evidence="5">The sequence shown here is derived from an EMBL/GenBank/DDBJ whole genome shotgun (WGS) entry which is preliminary data.</text>
</comment>
<dbReference type="GO" id="GO:0005524">
    <property type="term" value="F:ATP binding"/>
    <property type="evidence" value="ECO:0007669"/>
    <property type="project" value="UniProtKB-KW"/>
</dbReference>
<evidence type="ECO:0000313" key="5">
    <source>
        <dbReference type="EMBL" id="RPF21797.1"/>
    </source>
</evidence>
<dbReference type="InterPro" id="IPR001763">
    <property type="entry name" value="Rhodanese-like_dom"/>
</dbReference>
<dbReference type="GO" id="GO:0016779">
    <property type="term" value="F:nucleotidyltransferase activity"/>
    <property type="evidence" value="ECO:0007669"/>
    <property type="project" value="UniProtKB-KW"/>
</dbReference>
<keyword evidence="1 5" id="KW-0808">Transferase</keyword>
<dbReference type="CDD" id="cd00158">
    <property type="entry name" value="RHOD"/>
    <property type="match status" value="1"/>
</dbReference>
<dbReference type="Gene3D" id="3.40.50.720">
    <property type="entry name" value="NAD(P)-binding Rossmann-like Domain"/>
    <property type="match status" value="1"/>
</dbReference>
<evidence type="ECO:0000256" key="1">
    <source>
        <dbReference type="ARBA" id="ARBA00022679"/>
    </source>
</evidence>
<dbReference type="Pfam" id="PF00899">
    <property type="entry name" value="ThiF"/>
    <property type="match status" value="1"/>
</dbReference>
<keyword evidence="2" id="KW-0547">Nucleotide-binding</keyword>
<name>A0A3N4YNT7_9MICO</name>
<sequence>MTAPLVEPGPELGRDELARYARHLALPGIGTDGQRRLRAARVLVVGAGGLGSPALLYLAAAGVGTIGVVDDDVVETSNLQRQVIHGQGDVGRAKTASAAATVREVNPHVHVVEHRERLTRHNALDVLAGHDLVLDGSDAFATRYLVSDAAEILGLPCVWGALHRFTGQVATFWATPREHGGAAGREGVTYRDVFPVPPPPGASPDCATAGVLGAVCGTVGTVMATEAIKLITGAGRPLLGRLAVHDALEGTWRTLTVRPDPDRAPVTALLEAGDDGADPYATFCGVGGGAAPRPAEASVAELAAARASDAGTPVLDVRETWESQLDPFPGARVVPSGTFTGPDTGPVVRDVADWAGGGTVHVLCASGVRSARVAATLRASGIDARSVEGGMRRWAAERPARA</sequence>
<protein>
    <submittedName>
        <fullName evidence="5">Adenylyltransferase/sulfurtransferase</fullName>
    </submittedName>
</protein>
<dbReference type="Proteomes" id="UP000280501">
    <property type="component" value="Unassembled WGS sequence"/>
</dbReference>
<evidence type="ECO:0000256" key="3">
    <source>
        <dbReference type="ARBA" id="ARBA00022840"/>
    </source>
</evidence>
<dbReference type="SUPFAM" id="SSF52821">
    <property type="entry name" value="Rhodanese/Cell cycle control phosphatase"/>
    <property type="match status" value="1"/>
</dbReference>
<dbReference type="SMART" id="SM00450">
    <property type="entry name" value="RHOD"/>
    <property type="match status" value="1"/>
</dbReference>
<dbReference type="InterPro" id="IPR000594">
    <property type="entry name" value="ThiF_NAD_FAD-bd"/>
</dbReference>
<dbReference type="PANTHER" id="PTHR10953">
    <property type="entry name" value="UBIQUITIN-ACTIVATING ENZYME E1"/>
    <property type="match status" value="1"/>
</dbReference>
<keyword evidence="3" id="KW-0067">ATP-binding</keyword>
<reference evidence="5 6" key="1">
    <citation type="submission" date="2018-11" db="EMBL/GenBank/DDBJ databases">
        <title>Sequencing the genomes of 1000 actinobacteria strains.</title>
        <authorList>
            <person name="Klenk H.-P."/>
        </authorList>
    </citation>
    <scope>NUCLEOTIDE SEQUENCE [LARGE SCALE GENOMIC DNA]</scope>
    <source>
        <strain evidence="5 6">DSM 15700</strain>
    </source>
</reference>
<dbReference type="InterPro" id="IPR045886">
    <property type="entry name" value="ThiF/MoeB/HesA"/>
</dbReference>
<dbReference type="GO" id="GO:0008641">
    <property type="term" value="F:ubiquitin-like modifier activating enzyme activity"/>
    <property type="evidence" value="ECO:0007669"/>
    <property type="project" value="InterPro"/>
</dbReference>
<dbReference type="GO" id="GO:0005829">
    <property type="term" value="C:cytosol"/>
    <property type="evidence" value="ECO:0007669"/>
    <property type="project" value="TreeGrafter"/>
</dbReference>
<proteinExistence type="predicted"/>
<dbReference type="AlphaFoldDB" id="A0A3N4YNT7"/>
<dbReference type="GO" id="GO:0008146">
    <property type="term" value="F:sulfotransferase activity"/>
    <property type="evidence" value="ECO:0007669"/>
    <property type="project" value="TreeGrafter"/>
</dbReference>
<evidence type="ECO:0000313" key="6">
    <source>
        <dbReference type="Proteomes" id="UP000280501"/>
    </source>
</evidence>
<organism evidence="5 6">
    <name type="scientific">Myceligenerans xiligouense</name>
    <dbReference type="NCBI Taxonomy" id="253184"/>
    <lineage>
        <taxon>Bacteria</taxon>
        <taxon>Bacillati</taxon>
        <taxon>Actinomycetota</taxon>
        <taxon>Actinomycetes</taxon>
        <taxon>Micrococcales</taxon>
        <taxon>Promicromonosporaceae</taxon>
        <taxon>Myceligenerans</taxon>
    </lineage>
</organism>
<gene>
    <name evidence="5" type="ORF">EDD34_2432</name>
</gene>
<feature type="domain" description="Rhodanese" evidence="4">
    <location>
        <begin position="308"/>
        <end position="398"/>
    </location>
</feature>
<dbReference type="PROSITE" id="PS50206">
    <property type="entry name" value="RHODANESE_3"/>
    <property type="match status" value="1"/>
</dbReference>
<dbReference type="Pfam" id="PF00581">
    <property type="entry name" value="Rhodanese"/>
    <property type="match status" value="1"/>
</dbReference>
<dbReference type="RefSeq" id="WP_123814798.1">
    <property type="nucleotide sequence ID" value="NZ_RKQZ01000001.1"/>
</dbReference>